<evidence type="ECO:0000259" key="8">
    <source>
        <dbReference type="PROSITE" id="PS50928"/>
    </source>
</evidence>
<keyword evidence="5 7" id="KW-1133">Transmembrane helix</keyword>
<dbReference type="GO" id="GO:0055085">
    <property type="term" value="P:transmembrane transport"/>
    <property type="evidence" value="ECO:0007669"/>
    <property type="project" value="InterPro"/>
</dbReference>
<keyword evidence="2 7" id="KW-0813">Transport</keyword>
<keyword evidence="3" id="KW-1003">Cell membrane</keyword>
<evidence type="ECO:0000256" key="6">
    <source>
        <dbReference type="ARBA" id="ARBA00023136"/>
    </source>
</evidence>
<organism evidence="9 10">
    <name type="scientific">Actinomadura soli</name>
    <dbReference type="NCBI Taxonomy" id="2508997"/>
    <lineage>
        <taxon>Bacteria</taxon>
        <taxon>Bacillati</taxon>
        <taxon>Actinomycetota</taxon>
        <taxon>Actinomycetes</taxon>
        <taxon>Streptosporangiales</taxon>
        <taxon>Thermomonosporaceae</taxon>
        <taxon>Actinomadura</taxon>
    </lineage>
</organism>
<dbReference type="Proteomes" id="UP000309174">
    <property type="component" value="Unassembled WGS sequence"/>
</dbReference>
<name>A0A5C4JFR6_9ACTN</name>
<sequence>MGLLLASLFAPLPHDPVRPDALSVLRPPSWDHIFGTDRDGLDVFSRTIASASRDVPLALGGALVSLLIGAPIGLLVSFPTRLADWVMRALDLFQAFPLVILAVALVTLTGNDLQNVVIAIIIINAPRMIRLVRTEALVLRSRRFVEAAHAIGASRSRVLFRHILPNVTEIMIAQTALAAAQAIVVVAALSFLGVGVSPPDPTWGLMIQSGSQQISTGQWWVVLFPGLAVVVAVSAFNAIGRGLQEAQR</sequence>
<feature type="transmembrane region" description="Helical" evidence="7">
    <location>
        <begin position="90"/>
        <end position="110"/>
    </location>
</feature>
<evidence type="ECO:0000256" key="4">
    <source>
        <dbReference type="ARBA" id="ARBA00022692"/>
    </source>
</evidence>
<keyword evidence="6 7" id="KW-0472">Membrane</keyword>
<dbReference type="CDD" id="cd06261">
    <property type="entry name" value="TM_PBP2"/>
    <property type="match status" value="1"/>
</dbReference>
<protein>
    <submittedName>
        <fullName evidence="9">ABC transporter permease</fullName>
    </submittedName>
</protein>
<gene>
    <name evidence="9" type="ORF">ETD83_08570</name>
</gene>
<evidence type="ECO:0000256" key="3">
    <source>
        <dbReference type="ARBA" id="ARBA00022475"/>
    </source>
</evidence>
<feature type="transmembrane region" description="Helical" evidence="7">
    <location>
        <begin position="176"/>
        <end position="197"/>
    </location>
</feature>
<dbReference type="SUPFAM" id="SSF161098">
    <property type="entry name" value="MetI-like"/>
    <property type="match status" value="1"/>
</dbReference>
<dbReference type="Pfam" id="PF00528">
    <property type="entry name" value="BPD_transp_1"/>
    <property type="match status" value="1"/>
</dbReference>
<reference evidence="9 10" key="1">
    <citation type="submission" date="2019-05" db="EMBL/GenBank/DDBJ databases">
        <title>Draft genome sequence of Actinomadura sp. 14C53.</title>
        <authorList>
            <person name="Saricaoglu S."/>
            <person name="Isik K."/>
        </authorList>
    </citation>
    <scope>NUCLEOTIDE SEQUENCE [LARGE SCALE GENOMIC DNA]</scope>
    <source>
        <strain evidence="9 10">14C53</strain>
    </source>
</reference>
<accession>A0A5C4JFR6</accession>
<dbReference type="Gene3D" id="1.10.3720.10">
    <property type="entry name" value="MetI-like"/>
    <property type="match status" value="1"/>
</dbReference>
<dbReference type="OrthoDB" id="9812701at2"/>
<dbReference type="PANTHER" id="PTHR43386:SF1">
    <property type="entry name" value="D,D-DIPEPTIDE TRANSPORT SYSTEM PERMEASE PROTEIN DDPC-RELATED"/>
    <property type="match status" value="1"/>
</dbReference>
<dbReference type="InterPro" id="IPR035906">
    <property type="entry name" value="MetI-like_sf"/>
</dbReference>
<feature type="transmembrane region" description="Helical" evidence="7">
    <location>
        <begin position="57"/>
        <end position="78"/>
    </location>
</feature>
<keyword evidence="4 7" id="KW-0812">Transmembrane</keyword>
<evidence type="ECO:0000256" key="5">
    <source>
        <dbReference type="ARBA" id="ARBA00022989"/>
    </source>
</evidence>
<comment type="caution">
    <text evidence="9">The sequence shown here is derived from an EMBL/GenBank/DDBJ whole genome shotgun (WGS) entry which is preliminary data.</text>
</comment>
<keyword evidence="10" id="KW-1185">Reference proteome</keyword>
<feature type="transmembrane region" description="Helical" evidence="7">
    <location>
        <begin position="217"/>
        <end position="239"/>
    </location>
</feature>
<dbReference type="EMBL" id="VCKW01000031">
    <property type="protein sequence ID" value="TMR04337.1"/>
    <property type="molecule type" value="Genomic_DNA"/>
</dbReference>
<proteinExistence type="inferred from homology"/>
<comment type="similarity">
    <text evidence="7">Belongs to the binding-protein-dependent transport system permease family.</text>
</comment>
<dbReference type="InterPro" id="IPR000515">
    <property type="entry name" value="MetI-like"/>
</dbReference>
<dbReference type="PROSITE" id="PS50928">
    <property type="entry name" value="ABC_TM1"/>
    <property type="match status" value="1"/>
</dbReference>
<dbReference type="GO" id="GO:0005886">
    <property type="term" value="C:plasma membrane"/>
    <property type="evidence" value="ECO:0007669"/>
    <property type="project" value="UniProtKB-SubCell"/>
</dbReference>
<evidence type="ECO:0000256" key="2">
    <source>
        <dbReference type="ARBA" id="ARBA00022448"/>
    </source>
</evidence>
<dbReference type="PANTHER" id="PTHR43386">
    <property type="entry name" value="OLIGOPEPTIDE TRANSPORT SYSTEM PERMEASE PROTEIN APPC"/>
    <property type="match status" value="1"/>
</dbReference>
<comment type="subcellular location">
    <subcellularLocation>
        <location evidence="1 7">Cell membrane</location>
        <topology evidence="1 7">Multi-pass membrane protein</topology>
    </subcellularLocation>
</comment>
<feature type="domain" description="ABC transmembrane type-1" evidence="8">
    <location>
        <begin position="51"/>
        <end position="240"/>
    </location>
</feature>
<evidence type="ECO:0000313" key="9">
    <source>
        <dbReference type="EMBL" id="TMR04337.1"/>
    </source>
</evidence>
<dbReference type="InterPro" id="IPR050366">
    <property type="entry name" value="BP-dependent_transpt_permease"/>
</dbReference>
<evidence type="ECO:0000313" key="10">
    <source>
        <dbReference type="Proteomes" id="UP000309174"/>
    </source>
</evidence>
<dbReference type="AlphaFoldDB" id="A0A5C4JFR6"/>
<evidence type="ECO:0000256" key="7">
    <source>
        <dbReference type="RuleBase" id="RU363032"/>
    </source>
</evidence>
<evidence type="ECO:0000256" key="1">
    <source>
        <dbReference type="ARBA" id="ARBA00004651"/>
    </source>
</evidence>